<evidence type="ECO:0000313" key="4">
    <source>
        <dbReference type="Proteomes" id="UP001239909"/>
    </source>
</evidence>
<dbReference type="Gene3D" id="3.40.50.1460">
    <property type="match status" value="1"/>
</dbReference>
<dbReference type="InterPro" id="IPR011600">
    <property type="entry name" value="Pept_C14_caspase"/>
</dbReference>
<protein>
    <submittedName>
        <fullName evidence="3">Peptidoglycan-binding domain-containing protein</fullName>
    </submittedName>
</protein>
<dbReference type="SUPFAM" id="SSF52129">
    <property type="entry name" value="Caspase-like"/>
    <property type="match status" value="1"/>
</dbReference>
<reference evidence="3 4" key="1">
    <citation type="submission" date="2023-04" db="EMBL/GenBank/DDBJ databases">
        <title>Marinoamorphus aggregata gen. nov., sp. Nov., isolate from tissue of brittle star Ophioplocus japonicus.</title>
        <authorList>
            <person name="Kawano K."/>
            <person name="Sawayama S."/>
            <person name="Nakagawa S."/>
        </authorList>
    </citation>
    <scope>NUCLEOTIDE SEQUENCE [LARGE SCALE GENOMIC DNA]</scope>
    <source>
        <strain evidence="3 4">NKW23</strain>
    </source>
</reference>
<evidence type="ECO:0000256" key="1">
    <source>
        <dbReference type="SAM" id="SignalP"/>
    </source>
</evidence>
<gene>
    <name evidence="3" type="ORF">LNKW23_20720</name>
</gene>
<dbReference type="PROSITE" id="PS50208">
    <property type="entry name" value="CASPASE_P20"/>
    <property type="match status" value="1"/>
</dbReference>
<dbReference type="InterPro" id="IPR002477">
    <property type="entry name" value="Peptidoglycan-bd-like"/>
</dbReference>
<dbReference type="EMBL" id="BSYI01000014">
    <property type="protein sequence ID" value="GMG82859.1"/>
    <property type="molecule type" value="Genomic_DNA"/>
</dbReference>
<dbReference type="Pfam" id="PF01471">
    <property type="entry name" value="PG_binding_1"/>
    <property type="match status" value="2"/>
</dbReference>
<dbReference type="InterPro" id="IPR036366">
    <property type="entry name" value="PGBDSf"/>
</dbReference>
<accession>A0ABQ6LQ08</accession>
<dbReference type="InterPro" id="IPR029030">
    <property type="entry name" value="Caspase-like_dom_sf"/>
</dbReference>
<feature type="chain" id="PRO_5047204927" evidence="1">
    <location>
        <begin position="33"/>
        <end position="598"/>
    </location>
</feature>
<evidence type="ECO:0000313" key="3">
    <source>
        <dbReference type="EMBL" id="GMG82859.1"/>
    </source>
</evidence>
<dbReference type="Proteomes" id="UP001239909">
    <property type="component" value="Unassembled WGS sequence"/>
</dbReference>
<dbReference type="RefSeq" id="WP_285671650.1">
    <property type="nucleotide sequence ID" value="NZ_BSYI01000014.1"/>
</dbReference>
<dbReference type="InterPro" id="IPR001309">
    <property type="entry name" value="Pept_C14_p20"/>
</dbReference>
<dbReference type="PANTHER" id="PTHR22576:SF37">
    <property type="entry name" value="MUCOSA-ASSOCIATED LYMPHOID TISSUE LYMPHOMA TRANSLOCATION PROTEIN 1"/>
    <property type="match status" value="1"/>
</dbReference>
<dbReference type="InterPro" id="IPR036365">
    <property type="entry name" value="PGBD-like_sf"/>
</dbReference>
<dbReference type="InterPro" id="IPR052039">
    <property type="entry name" value="Caspase-related_regulators"/>
</dbReference>
<name>A0ABQ6LQ08_9RHOB</name>
<dbReference type="Gene3D" id="1.10.101.10">
    <property type="entry name" value="PGBD-like superfamily/PGBD"/>
    <property type="match status" value="2"/>
</dbReference>
<feature type="signal peptide" evidence="1">
    <location>
        <begin position="1"/>
        <end position="32"/>
    </location>
</feature>
<feature type="domain" description="Caspase family p20" evidence="2">
    <location>
        <begin position="33"/>
        <end position="112"/>
    </location>
</feature>
<comment type="caution">
    <text evidence="3">The sequence shown here is derived from an EMBL/GenBank/DDBJ whole genome shotgun (WGS) entry which is preliminary data.</text>
</comment>
<evidence type="ECO:0000259" key="2">
    <source>
        <dbReference type="PROSITE" id="PS50208"/>
    </source>
</evidence>
<organism evidence="3 4">
    <name type="scientific">Paralimibaculum aggregatum</name>
    <dbReference type="NCBI Taxonomy" id="3036245"/>
    <lineage>
        <taxon>Bacteria</taxon>
        <taxon>Pseudomonadati</taxon>
        <taxon>Pseudomonadota</taxon>
        <taxon>Alphaproteobacteria</taxon>
        <taxon>Rhodobacterales</taxon>
        <taxon>Paracoccaceae</taxon>
        <taxon>Paralimibaculum</taxon>
    </lineage>
</organism>
<dbReference type="PANTHER" id="PTHR22576">
    <property type="entry name" value="MUCOSA ASSOCIATED LYMPHOID TISSUE LYMPHOMA TRANSLOCATION PROTEIN 1/PARACASPASE"/>
    <property type="match status" value="1"/>
</dbReference>
<keyword evidence="1" id="KW-0732">Signal</keyword>
<dbReference type="SUPFAM" id="SSF47090">
    <property type="entry name" value="PGBD-like"/>
    <property type="match status" value="2"/>
</dbReference>
<dbReference type="Pfam" id="PF00656">
    <property type="entry name" value="Peptidase_C14"/>
    <property type="match status" value="1"/>
</dbReference>
<keyword evidence="4" id="KW-1185">Reference proteome</keyword>
<proteinExistence type="predicted"/>
<sequence>MTRSNRIRAALGAGLLALSGLLGPLAAQPAAAAERIALVIGNRAYQHAPEAVSARRDAESVAAALRDSGYEVILGLDLDRRDMRGALERFTTGLEDARKAVVFYSGHAIRSGGRSYLAPVDARNPSLASVLLETVPLELVLRLAALAEEGAVVFVDAAQLAGFVPRDFAEPGLAEIAAPEGVLVVSAAPPGRAIRRADGRDSRFARLVIDRFLEPDAPAGEVAGTVGGTLWQTGAAAPDFAIVEAPGVGAGAELAREIELAFWQAAERSGAAEDYEAYLARYPEGEFVAIARNRLRQIERDARAPEELAEEALGLDRKTRRQLQRALGALGHDPRGVDGIFGPASRAAIRDWQRASGYPATGYLAAPQPQAILAAAARREEEARRAEEARRHAAEEAERRYWEQTGASGTIPALRAYLERYPEGIFAEQAEARLDEMIRDSVDRGREQDRRFWEQMAKRNTAEAYRAYLARFPRGLYAAKAERRLARIEERERDVAEQRRFEKIEAKLGLNRDDRRSVEIRLGRLGYEPGNPDGVFDQRSRAAIAEFQRDHNLPSTGYLDRRNLVLLVQITRNQRAQEITPGQVIDQLMRQIQRDRAK</sequence>